<organism evidence="2 3">
    <name type="scientific">Arabidopsis arenosa</name>
    <name type="common">Sand rock-cress</name>
    <name type="synonym">Cardaminopsis arenosa</name>
    <dbReference type="NCBI Taxonomy" id="38785"/>
    <lineage>
        <taxon>Eukaryota</taxon>
        <taxon>Viridiplantae</taxon>
        <taxon>Streptophyta</taxon>
        <taxon>Embryophyta</taxon>
        <taxon>Tracheophyta</taxon>
        <taxon>Spermatophyta</taxon>
        <taxon>Magnoliopsida</taxon>
        <taxon>eudicotyledons</taxon>
        <taxon>Gunneridae</taxon>
        <taxon>Pentapetalae</taxon>
        <taxon>rosids</taxon>
        <taxon>malvids</taxon>
        <taxon>Brassicales</taxon>
        <taxon>Brassicaceae</taxon>
        <taxon>Camelineae</taxon>
        <taxon>Arabidopsis</taxon>
    </lineage>
</organism>
<dbReference type="Proteomes" id="UP000682877">
    <property type="component" value="Chromosome 6"/>
</dbReference>
<reference evidence="2" key="1">
    <citation type="submission" date="2021-01" db="EMBL/GenBank/DDBJ databases">
        <authorList>
            <person name="Bezrukov I."/>
        </authorList>
    </citation>
    <scope>NUCLEOTIDE SEQUENCE</scope>
</reference>
<feature type="region of interest" description="Disordered" evidence="1">
    <location>
        <begin position="35"/>
        <end position="63"/>
    </location>
</feature>
<protein>
    <submittedName>
        <fullName evidence="2">Uncharacterized protein</fullName>
    </submittedName>
</protein>
<gene>
    <name evidence="2" type="ORF">AARE701A_LOCUS15120</name>
</gene>
<keyword evidence="3" id="KW-1185">Reference proteome</keyword>
<sequence length="63" mass="6434">MTLNADSPQELHSVWARVTRSAHVIADLVQPAVPPVAQAADPQQASSSVSGGPQSSGSGSRKI</sequence>
<evidence type="ECO:0000256" key="1">
    <source>
        <dbReference type="SAM" id="MobiDB-lite"/>
    </source>
</evidence>
<evidence type="ECO:0000313" key="3">
    <source>
        <dbReference type="Proteomes" id="UP000682877"/>
    </source>
</evidence>
<name>A0A8S2AJ94_ARAAE</name>
<dbReference type="AlphaFoldDB" id="A0A8S2AJ94"/>
<dbReference type="EMBL" id="LR999456">
    <property type="protein sequence ID" value="CAE6098615.1"/>
    <property type="molecule type" value="Genomic_DNA"/>
</dbReference>
<proteinExistence type="predicted"/>
<evidence type="ECO:0000313" key="2">
    <source>
        <dbReference type="EMBL" id="CAE6098615.1"/>
    </source>
</evidence>
<accession>A0A8S2AJ94</accession>